<accession>A0A1E3J1M2</accession>
<sequence>MTHSACSLKWPASSSTSYKNHETDLSPRIILGLWHPLFIRPAVKDLPACRRFYIGFSIQIANKQHFWDTCEGFSISFPFLMGQEEQAFVKECREKGKEVTAWTVNDESEMKAALSMGLKVVLTDKVGVFANLKHEIAKNPESLQLQGLERWTFPWSNWKYYSAGQRWILRTRVQQLQNLCYQPGPLTLPDLSDLDTDTGEDRSSQKGGGTV</sequence>
<proteinExistence type="predicted"/>
<dbReference type="PANTHER" id="PTHR43805">
    <property type="entry name" value="GLYCEROPHOSPHORYL DIESTER PHOSPHODIESTERASE"/>
    <property type="match status" value="1"/>
</dbReference>
<name>A0A1E3J1M2_9TREE</name>
<dbReference type="Pfam" id="PF03009">
    <property type="entry name" value="GDPD"/>
    <property type="match status" value="1"/>
</dbReference>
<feature type="region of interest" description="Disordered" evidence="1">
    <location>
        <begin position="190"/>
        <end position="211"/>
    </location>
</feature>
<dbReference type="InterPro" id="IPR030395">
    <property type="entry name" value="GP_PDE_dom"/>
</dbReference>
<dbReference type="OrthoDB" id="1058301at2759"/>
<keyword evidence="4" id="KW-1185">Reference proteome</keyword>
<evidence type="ECO:0000313" key="4">
    <source>
        <dbReference type="Proteomes" id="UP000094819"/>
    </source>
</evidence>
<dbReference type="EMBL" id="AWGH01000014">
    <property type="protein sequence ID" value="ODN94780.1"/>
    <property type="molecule type" value="Genomic_DNA"/>
</dbReference>
<dbReference type="GO" id="GO:0006629">
    <property type="term" value="P:lipid metabolic process"/>
    <property type="evidence" value="ECO:0007669"/>
    <property type="project" value="InterPro"/>
</dbReference>
<dbReference type="PANTHER" id="PTHR43805:SF1">
    <property type="entry name" value="GP-PDE DOMAIN-CONTAINING PROTEIN"/>
    <property type="match status" value="1"/>
</dbReference>
<dbReference type="SUPFAM" id="SSF51695">
    <property type="entry name" value="PLC-like phosphodiesterases"/>
    <property type="match status" value="1"/>
</dbReference>
<dbReference type="Proteomes" id="UP000094819">
    <property type="component" value="Unassembled WGS sequence"/>
</dbReference>
<comment type="caution">
    <text evidence="3">The sequence shown here is derived from an EMBL/GenBank/DDBJ whole genome shotgun (WGS) entry which is preliminary data.</text>
</comment>
<gene>
    <name evidence="3" type="ORF">L198_04924</name>
</gene>
<dbReference type="RefSeq" id="XP_019031059.1">
    <property type="nucleotide sequence ID" value="XM_019177027.1"/>
</dbReference>
<feature type="domain" description="GP-PDE" evidence="2">
    <location>
        <begin position="83"/>
        <end position="127"/>
    </location>
</feature>
<protein>
    <recommendedName>
        <fullName evidence="2">GP-PDE domain-containing protein</fullName>
    </recommendedName>
</protein>
<dbReference type="GeneID" id="30194137"/>
<evidence type="ECO:0000313" key="3">
    <source>
        <dbReference type="EMBL" id="ODN94780.1"/>
    </source>
</evidence>
<dbReference type="AlphaFoldDB" id="A0A1E3J1M2"/>
<evidence type="ECO:0000256" key="1">
    <source>
        <dbReference type="SAM" id="MobiDB-lite"/>
    </source>
</evidence>
<dbReference type="GO" id="GO:0008081">
    <property type="term" value="F:phosphoric diester hydrolase activity"/>
    <property type="evidence" value="ECO:0007669"/>
    <property type="project" value="InterPro"/>
</dbReference>
<dbReference type="InterPro" id="IPR017946">
    <property type="entry name" value="PLC-like_Pdiesterase_TIM-brl"/>
</dbReference>
<organism evidence="3 4">
    <name type="scientific">Cryptococcus wingfieldii CBS 7118</name>
    <dbReference type="NCBI Taxonomy" id="1295528"/>
    <lineage>
        <taxon>Eukaryota</taxon>
        <taxon>Fungi</taxon>
        <taxon>Dikarya</taxon>
        <taxon>Basidiomycota</taxon>
        <taxon>Agaricomycotina</taxon>
        <taxon>Tremellomycetes</taxon>
        <taxon>Tremellales</taxon>
        <taxon>Cryptococcaceae</taxon>
        <taxon>Cryptococcus</taxon>
    </lineage>
</organism>
<dbReference type="Gene3D" id="3.20.20.190">
    <property type="entry name" value="Phosphatidylinositol (PI) phosphodiesterase"/>
    <property type="match status" value="1"/>
</dbReference>
<evidence type="ECO:0000259" key="2">
    <source>
        <dbReference type="Pfam" id="PF03009"/>
    </source>
</evidence>
<reference evidence="3 4" key="1">
    <citation type="submission" date="2016-06" db="EMBL/GenBank/DDBJ databases">
        <title>Evolution of pathogenesis and genome organization in the Tremellales.</title>
        <authorList>
            <person name="Cuomo C."/>
            <person name="Litvintseva A."/>
            <person name="Heitman J."/>
            <person name="Chen Y."/>
            <person name="Sun S."/>
            <person name="Springer D."/>
            <person name="Dromer F."/>
            <person name="Young S."/>
            <person name="Zeng Q."/>
            <person name="Chapman S."/>
            <person name="Gujja S."/>
            <person name="Saif S."/>
            <person name="Birren B."/>
        </authorList>
    </citation>
    <scope>NUCLEOTIDE SEQUENCE [LARGE SCALE GENOMIC DNA]</scope>
    <source>
        <strain evidence="3 4">CBS 7118</strain>
    </source>
</reference>